<keyword evidence="3" id="KW-1185">Reference proteome</keyword>
<sequence>MSPHASTALAPRSVEVNDFALTVSLYFASSGSQSSIQLLVASLSFGILTALVTVAIIFLVRQGLRSRISVAFLFLSTLLLYSSTSIYMCALVWYRLRVSQLVLDATNGLTSTAYDASGDVASFEHVVEIQSWMMTMTTGTNVSTLLCSPILFLIPTCPPPSRS</sequence>
<evidence type="ECO:0000256" key="1">
    <source>
        <dbReference type="SAM" id="Phobius"/>
    </source>
</evidence>
<evidence type="ECO:0000313" key="2">
    <source>
        <dbReference type="EMBL" id="TBU52123.1"/>
    </source>
</evidence>
<dbReference type="EMBL" id="ML145265">
    <property type="protein sequence ID" value="TBU52123.1"/>
    <property type="molecule type" value="Genomic_DNA"/>
</dbReference>
<name>A0A4V2K6G7_9APHY</name>
<dbReference type="Proteomes" id="UP000292082">
    <property type="component" value="Unassembled WGS sequence"/>
</dbReference>
<reference evidence="2 3" key="1">
    <citation type="submission" date="2019-01" db="EMBL/GenBank/DDBJ databases">
        <title>Draft genome sequences of three monokaryotic isolates of the white-rot basidiomycete fungus Dichomitus squalens.</title>
        <authorList>
            <consortium name="DOE Joint Genome Institute"/>
            <person name="Lopez S.C."/>
            <person name="Andreopoulos B."/>
            <person name="Pangilinan J."/>
            <person name="Lipzen A."/>
            <person name="Riley R."/>
            <person name="Ahrendt S."/>
            <person name="Ng V."/>
            <person name="Barry K."/>
            <person name="Daum C."/>
            <person name="Grigoriev I.V."/>
            <person name="Hilden K.S."/>
            <person name="Makela M.R."/>
            <person name="de Vries R.P."/>
        </authorList>
    </citation>
    <scope>NUCLEOTIDE SEQUENCE [LARGE SCALE GENOMIC DNA]</scope>
    <source>
        <strain evidence="2 3">CBS 464.89</strain>
    </source>
</reference>
<dbReference type="AlphaFoldDB" id="A0A4V2K6G7"/>
<protein>
    <submittedName>
        <fullName evidence="2">Uncharacterized protein</fullName>
    </submittedName>
</protein>
<feature type="transmembrane region" description="Helical" evidence="1">
    <location>
        <begin position="72"/>
        <end position="94"/>
    </location>
</feature>
<evidence type="ECO:0000313" key="3">
    <source>
        <dbReference type="Proteomes" id="UP000292082"/>
    </source>
</evidence>
<feature type="transmembrane region" description="Helical" evidence="1">
    <location>
        <begin position="36"/>
        <end position="60"/>
    </location>
</feature>
<proteinExistence type="predicted"/>
<keyword evidence="1" id="KW-0812">Transmembrane</keyword>
<organism evidence="2 3">
    <name type="scientific">Dichomitus squalens</name>
    <dbReference type="NCBI Taxonomy" id="114155"/>
    <lineage>
        <taxon>Eukaryota</taxon>
        <taxon>Fungi</taxon>
        <taxon>Dikarya</taxon>
        <taxon>Basidiomycota</taxon>
        <taxon>Agaricomycotina</taxon>
        <taxon>Agaricomycetes</taxon>
        <taxon>Polyporales</taxon>
        <taxon>Polyporaceae</taxon>
        <taxon>Dichomitus</taxon>
    </lineage>
</organism>
<gene>
    <name evidence="2" type="ORF">BD310DRAFT_259465</name>
</gene>
<keyword evidence="1" id="KW-1133">Transmembrane helix</keyword>
<keyword evidence="1" id="KW-0472">Membrane</keyword>
<accession>A0A4V2K6G7</accession>
<feature type="transmembrane region" description="Helical" evidence="1">
    <location>
        <begin position="132"/>
        <end position="154"/>
    </location>
</feature>